<dbReference type="EMBL" id="ADLO01000114">
    <property type="protein sequence ID" value="KGF53213.1"/>
    <property type="molecule type" value="Genomic_DNA"/>
</dbReference>
<evidence type="ECO:0000313" key="2">
    <source>
        <dbReference type="Proteomes" id="UP000029585"/>
    </source>
</evidence>
<dbReference type="SUPFAM" id="SSF88659">
    <property type="entry name" value="Sigma3 and sigma4 domains of RNA polymerase sigma factors"/>
    <property type="match status" value="1"/>
</dbReference>
<dbReference type="RefSeq" id="WP_024724289.1">
    <property type="nucleotide sequence ID" value="NZ_KN174167.1"/>
</dbReference>
<evidence type="ECO:0008006" key="3">
    <source>
        <dbReference type="Google" id="ProtNLM"/>
    </source>
</evidence>
<evidence type="ECO:0000313" key="1">
    <source>
        <dbReference type="EMBL" id="KGF53213.1"/>
    </source>
</evidence>
<dbReference type="Gene3D" id="1.10.10.10">
    <property type="entry name" value="Winged helix-like DNA-binding domain superfamily/Winged helix DNA-binding domain"/>
    <property type="match status" value="1"/>
</dbReference>
<gene>
    <name evidence="1" type="ORF">HMPREF9460_03722</name>
</gene>
<protein>
    <recommendedName>
        <fullName evidence="3">RNA polymerase sigma-70 region 4 domain-containing protein</fullName>
    </recommendedName>
</protein>
<dbReference type="InterPro" id="IPR013324">
    <property type="entry name" value="RNA_pol_sigma_r3/r4-like"/>
</dbReference>
<proteinExistence type="predicted"/>
<dbReference type="HOGENOM" id="CLU_133315_0_0_9"/>
<comment type="caution">
    <text evidence="1">The sequence shown here is derived from an EMBL/GenBank/DDBJ whole genome shotgun (WGS) entry which is preliminary data.</text>
</comment>
<sequence length="172" mass="20250">MLETRKKVEADLKEYPMLKRKETILKYESQHPQHVTEHEVIGALALSHSVQEMAGSAGYISDKTMRIALQFQDETERLNRDASFEIAQELFNVRRKMKKLEFYVSQLPPKQAEVIRKHYFEEYSWPALQKELHVSSRTLINRRDEGLNELATMYQYMEQVTQSSKKTPEQNG</sequence>
<keyword evidence="2" id="KW-1185">Reference proteome</keyword>
<dbReference type="PATRIC" id="fig|742738.3.peg.3832"/>
<name>A0A096B1K1_FLAPL</name>
<accession>A0A096B1K1</accession>
<dbReference type="InterPro" id="IPR036388">
    <property type="entry name" value="WH-like_DNA-bd_sf"/>
</dbReference>
<reference evidence="1 2" key="1">
    <citation type="submission" date="2011-08" db="EMBL/GenBank/DDBJ databases">
        <title>The Genome Sequence of Clostridium orbiscindens 1_3_50AFAA.</title>
        <authorList>
            <consortium name="The Broad Institute Genome Sequencing Platform"/>
            <person name="Earl A."/>
            <person name="Ward D."/>
            <person name="Feldgarden M."/>
            <person name="Gevers D."/>
            <person name="Daigneault M."/>
            <person name="Strauss J."/>
            <person name="Allen-Vercoe E."/>
            <person name="Young S.K."/>
            <person name="Zeng Q."/>
            <person name="Gargeya S."/>
            <person name="Fitzgerald M."/>
            <person name="Haas B."/>
            <person name="Abouelleil A."/>
            <person name="Alvarado L."/>
            <person name="Arachchi H.M."/>
            <person name="Berlin A."/>
            <person name="Brown A."/>
            <person name="Chapman S.B."/>
            <person name="Chen Z."/>
            <person name="Dunbar C."/>
            <person name="Freedman E."/>
            <person name="Gearin G."/>
            <person name="Gellesch M."/>
            <person name="Goldberg J."/>
            <person name="Griggs A."/>
            <person name="Gujja S."/>
            <person name="Heiman D."/>
            <person name="Howarth C."/>
            <person name="Larson L."/>
            <person name="Lui A."/>
            <person name="MacDonald P.J.P."/>
            <person name="Montmayeur A."/>
            <person name="Murphy C."/>
            <person name="Neiman D."/>
            <person name="Pearson M."/>
            <person name="Priest M."/>
            <person name="Roberts A."/>
            <person name="Saif S."/>
            <person name="Shea T."/>
            <person name="Shenoy N."/>
            <person name="Sisk P."/>
            <person name="Stolte C."/>
            <person name="Sykes S."/>
            <person name="Wortman J."/>
            <person name="Nusbaum C."/>
            <person name="Birren B."/>
        </authorList>
    </citation>
    <scope>NUCLEOTIDE SEQUENCE [LARGE SCALE GENOMIC DNA]</scope>
    <source>
        <strain evidence="1 2">1_3_50AFAA</strain>
    </source>
</reference>
<organism evidence="1 2">
    <name type="scientific">Flavonifractor plautii 1_3_50AFAA</name>
    <dbReference type="NCBI Taxonomy" id="742738"/>
    <lineage>
        <taxon>Bacteria</taxon>
        <taxon>Bacillati</taxon>
        <taxon>Bacillota</taxon>
        <taxon>Clostridia</taxon>
        <taxon>Eubacteriales</taxon>
        <taxon>Oscillospiraceae</taxon>
        <taxon>Flavonifractor</taxon>
    </lineage>
</organism>
<dbReference type="Proteomes" id="UP000029585">
    <property type="component" value="Unassembled WGS sequence"/>
</dbReference>
<dbReference type="AlphaFoldDB" id="A0A096B1K1"/>